<dbReference type="OrthoDB" id="3215033at2"/>
<dbReference type="Proteomes" id="UP000460272">
    <property type="component" value="Unassembled WGS sequence"/>
</dbReference>
<sequence>MRLTEFWERMRDQFGGSYAESVAKDFVLSGLGGRTVNKALADGEDAKVVWRAVCDQFNFPDRLR</sequence>
<dbReference type="EMBL" id="RPFW01000001">
    <property type="protein sequence ID" value="TVZ06107.1"/>
    <property type="molecule type" value="Genomic_DNA"/>
</dbReference>
<keyword evidence="2" id="KW-1185">Reference proteome</keyword>
<reference evidence="1 2" key="1">
    <citation type="submission" date="2018-11" db="EMBL/GenBank/DDBJ databases">
        <title>Trebonia kvetii gen.nov., sp.nov., a novel acidophilic actinobacterium, and proposal of the new actinobacterial family Treboniaceae fam. nov.</title>
        <authorList>
            <person name="Rapoport D."/>
            <person name="Sagova-Mareckova M."/>
            <person name="Sedlacek I."/>
            <person name="Provaznik J."/>
            <person name="Kralova S."/>
            <person name="Pavlinic D."/>
            <person name="Benes V."/>
            <person name="Kopecky J."/>
        </authorList>
    </citation>
    <scope>NUCLEOTIDE SEQUENCE [LARGE SCALE GENOMIC DNA]</scope>
    <source>
        <strain evidence="1 2">15Tr583</strain>
    </source>
</reference>
<dbReference type="RefSeq" id="WP_145850861.1">
    <property type="nucleotide sequence ID" value="NZ_RPFW01000001.1"/>
</dbReference>
<proteinExistence type="predicted"/>
<comment type="caution">
    <text evidence="1">The sequence shown here is derived from an EMBL/GenBank/DDBJ whole genome shotgun (WGS) entry which is preliminary data.</text>
</comment>
<name>A0A6P2C536_9ACTN</name>
<dbReference type="AlphaFoldDB" id="A0A6P2C536"/>
<gene>
    <name evidence="1" type="ORF">EAS64_01250</name>
</gene>
<organism evidence="1 2">
    <name type="scientific">Trebonia kvetii</name>
    <dbReference type="NCBI Taxonomy" id="2480626"/>
    <lineage>
        <taxon>Bacteria</taxon>
        <taxon>Bacillati</taxon>
        <taxon>Actinomycetota</taxon>
        <taxon>Actinomycetes</taxon>
        <taxon>Streptosporangiales</taxon>
        <taxon>Treboniaceae</taxon>
        <taxon>Trebonia</taxon>
    </lineage>
</organism>
<accession>A0A6P2C536</accession>
<protein>
    <submittedName>
        <fullName evidence="1">DUF3046 domain-containing protein</fullName>
    </submittedName>
</protein>
<dbReference type="InterPro" id="IPR021408">
    <property type="entry name" value="DUF3046"/>
</dbReference>
<dbReference type="Pfam" id="PF11248">
    <property type="entry name" value="DUF3046"/>
    <property type="match status" value="1"/>
</dbReference>
<evidence type="ECO:0000313" key="2">
    <source>
        <dbReference type="Proteomes" id="UP000460272"/>
    </source>
</evidence>
<evidence type="ECO:0000313" key="1">
    <source>
        <dbReference type="EMBL" id="TVZ06107.1"/>
    </source>
</evidence>